<evidence type="ECO:0000256" key="6">
    <source>
        <dbReference type="ARBA" id="ARBA00022801"/>
    </source>
</evidence>
<evidence type="ECO:0000256" key="2">
    <source>
        <dbReference type="ARBA" id="ARBA00010875"/>
    </source>
</evidence>
<protein>
    <submittedName>
        <fullName evidence="8">Uncharacterized protein</fullName>
    </submittedName>
</protein>
<evidence type="ECO:0000256" key="7">
    <source>
        <dbReference type="ARBA" id="ARBA00022833"/>
    </source>
</evidence>
<evidence type="ECO:0000256" key="4">
    <source>
        <dbReference type="ARBA" id="ARBA00022723"/>
    </source>
</evidence>
<keyword evidence="4" id="KW-0479">Metal-binding</keyword>
<reference evidence="8" key="1">
    <citation type="submission" date="2016-04" db="EMBL/GenBank/DDBJ databases">
        <authorList>
            <person name="Evans L.H."/>
            <person name="Alamgir A."/>
            <person name="Owens N."/>
            <person name="Weber N.D."/>
            <person name="Virtaneva K."/>
            <person name="Barbian K."/>
            <person name="Babar A."/>
            <person name="Rosenke K."/>
        </authorList>
    </citation>
    <scope>NUCLEOTIDE SEQUENCE</scope>
    <source>
        <strain evidence="8">92-2</strain>
    </source>
</reference>
<comment type="similarity">
    <text evidence="2">Belongs to the endoribonuclease YbeY family.</text>
</comment>
<dbReference type="InterPro" id="IPR002036">
    <property type="entry name" value="YbeY"/>
</dbReference>
<dbReference type="SUPFAM" id="SSF55486">
    <property type="entry name" value="Metalloproteases ('zincins'), catalytic domain"/>
    <property type="match status" value="1"/>
</dbReference>
<sequence length="153" mass="16398">MGAVRGNQPQATVRIFCRYPATAWILPLDRRQQRAALAAMLAAAEQANVPVVPPAVELHLVDDAVMSAANRRSMGCQGPTNVLSFPGGCDSPGTLLFSLDTLRRECLLYGQEPGEHALRLLAHGMAHLCGLDHSEQMDAVSDYFMVVAAEAVA</sequence>
<organism evidence="8">
    <name type="scientific">uncultured Desulfovibrio sp</name>
    <dbReference type="NCBI Taxonomy" id="167968"/>
    <lineage>
        <taxon>Bacteria</taxon>
        <taxon>Pseudomonadati</taxon>
        <taxon>Thermodesulfobacteriota</taxon>
        <taxon>Desulfovibrionia</taxon>
        <taxon>Desulfovibrionales</taxon>
        <taxon>Desulfovibrionaceae</taxon>
        <taxon>Desulfovibrio</taxon>
        <taxon>environmental samples</taxon>
    </lineage>
</organism>
<dbReference type="Pfam" id="PF02130">
    <property type="entry name" value="YbeY"/>
    <property type="match status" value="1"/>
</dbReference>
<dbReference type="GO" id="GO:0004519">
    <property type="term" value="F:endonuclease activity"/>
    <property type="evidence" value="ECO:0007669"/>
    <property type="project" value="UniProtKB-KW"/>
</dbReference>
<name>A0A212KL85_9BACT</name>
<dbReference type="RefSeq" id="WP_192111760.1">
    <property type="nucleotide sequence ID" value="NZ_CABUEN010000002.1"/>
</dbReference>
<proteinExistence type="inferred from homology"/>
<keyword evidence="5" id="KW-0255">Endonuclease</keyword>
<dbReference type="EMBL" id="FLUP01000002">
    <property type="protein sequence ID" value="SBW12417.1"/>
    <property type="molecule type" value="Genomic_DNA"/>
</dbReference>
<dbReference type="NCBIfam" id="TIGR00043">
    <property type="entry name" value="rRNA maturation RNase YbeY"/>
    <property type="match status" value="1"/>
</dbReference>
<dbReference type="GO" id="GO:0004222">
    <property type="term" value="F:metalloendopeptidase activity"/>
    <property type="evidence" value="ECO:0007669"/>
    <property type="project" value="InterPro"/>
</dbReference>
<evidence type="ECO:0000256" key="3">
    <source>
        <dbReference type="ARBA" id="ARBA00022722"/>
    </source>
</evidence>
<comment type="cofactor">
    <cofactor evidence="1">
        <name>Zn(2+)</name>
        <dbReference type="ChEBI" id="CHEBI:29105"/>
    </cofactor>
</comment>
<accession>A0A212KL85</accession>
<dbReference type="Gene3D" id="3.40.390.30">
    <property type="entry name" value="Metalloproteases ('zincins'), catalytic domain"/>
    <property type="match status" value="1"/>
</dbReference>
<dbReference type="GO" id="GO:0046872">
    <property type="term" value="F:metal ion binding"/>
    <property type="evidence" value="ECO:0007669"/>
    <property type="project" value="UniProtKB-KW"/>
</dbReference>
<dbReference type="AlphaFoldDB" id="A0A212KL85"/>
<evidence type="ECO:0000256" key="1">
    <source>
        <dbReference type="ARBA" id="ARBA00001947"/>
    </source>
</evidence>
<evidence type="ECO:0000313" key="8">
    <source>
        <dbReference type="EMBL" id="SBW12417.1"/>
    </source>
</evidence>
<gene>
    <name evidence="8" type="ORF">KM92DES2_20498</name>
</gene>
<keyword evidence="6" id="KW-0378">Hydrolase</keyword>
<dbReference type="GO" id="GO:0006364">
    <property type="term" value="P:rRNA processing"/>
    <property type="evidence" value="ECO:0007669"/>
    <property type="project" value="InterPro"/>
</dbReference>
<dbReference type="InterPro" id="IPR023091">
    <property type="entry name" value="MetalPrtase_cat_dom_sf_prd"/>
</dbReference>
<evidence type="ECO:0000256" key="5">
    <source>
        <dbReference type="ARBA" id="ARBA00022759"/>
    </source>
</evidence>
<keyword evidence="7" id="KW-0862">Zinc</keyword>
<keyword evidence="3" id="KW-0540">Nuclease</keyword>